<feature type="compositionally biased region" description="Basic and acidic residues" evidence="1">
    <location>
        <begin position="121"/>
        <end position="137"/>
    </location>
</feature>
<evidence type="ECO:0000313" key="2">
    <source>
        <dbReference type="EMBL" id="PAN29025.2"/>
    </source>
</evidence>
<protein>
    <submittedName>
        <fullName evidence="2">Uncharacterized protein</fullName>
    </submittedName>
</protein>
<reference evidence="2" key="1">
    <citation type="submission" date="2018-04" db="EMBL/GenBank/DDBJ databases">
        <title>WGS assembly of Panicum hallii.</title>
        <authorList>
            <person name="Lovell J."/>
            <person name="Jenkins J."/>
            <person name="Lowry D."/>
            <person name="Mamidi S."/>
            <person name="Sreedasyam A."/>
            <person name="Weng X."/>
            <person name="Barry K."/>
            <person name="Bonette J."/>
            <person name="Campitelli B."/>
            <person name="Daum C."/>
            <person name="Gordon S."/>
            <person name="Gould B."/>
            <person name="Lipzen A."/>
            <person name="Macqueen A."/>
            <person name="Palacio-Mejia J."/>
            <person name="Plott C."/>
            <person name="Shakirov E."/>
            <person name="Shu S."/>
            <person name="Yoshinaga Y."/>
            <person name="Zane M."/>
            <person name="Rokhsar D."/>
            <person name="Grimwood J."/>
            <person name="Schmutz J."/>
            <person name="Juenger T."/>
        </authorList>
    </citation>
    <scope>NUCLEOTIDE SEQUENCE [LARGE SCALE GENOMIC DNA]</scope>
    <source>
        <strain evidence="2">FIL2</strain>
    </source>
</reference>
<gene>
    <name evidence="2" type="ORF">PAHAL_5G192500</name>
</gene>
<sequence>MACPQEVVFDLNLIENSAGGRPGRLGAGGLVHGAVRAQGRASQGADRDDQRRWGGLPAQRPVHPRVRPRRRGGRPAPGDQGRAQAPGHVPRLRVDQPRRRRHRGGGPRGARQPPGGRRVRHQEWRGVRRGREVDGDQGRVPAQEELLRRRGYILKIPRDLEITPAKVLEGIWWSAQTISRPCN</sequence>
<dbReference type="AlphaFoldDB" id="A0A2S3HSN3"/>
<evidence type="ECO:0000256" key="1">
    <source>
        <dbReference type="SAM" id="MobiDB-lite"/>
    </source>
</evidence>
<feature type="region of interest" description="Disordered" evidence="1">
    <location>
        <begin position="36"/>
        <end position="138"/>
    </location>
</feature>
<proteinExistence type="predicted"/>
<name>A0A2S3HSN3_9POAL</name>
<feature type="compositionally biased region" description="Basic residues" evidence="1">
    <location>
        <begin position="62"/>
        <end position="73"/>
    </location>
</feature>
<organism evidence="2">
    <name type="scientific">Panicum hallii</name>
    <dbReference type="NCBI Taxonomy" id="206008"/>
    <lineage>
        <taxon>Eukaryota</taxon>
        <taxon>Viridiplantae</taxon>
        <taxon>Streptophyta</taxon>
        <taxon>Embryophyta</taxon>
        <taxon>Tracheophyta</taxon>
        <taxon>Spermatophyta</taxon>
        <taxon>Magnoliopsida</taxon>
        <taxon>Liliopsida</taxon>
        <taxon>Poales</taxon>
        <taxon>Poaceae</taxon>
        <taxon>PACMAD clade</taxon>
        <taxon>Panicoideae</taxon>
        <taxon>Panicodae</taxon>
        <taxon>Paniceae</taxon>
        <taxon>Panicinae</taxon>
        <taxon>Panicum</taxon>
        <taxon>Panicum sect. Panicum</taxon>
    </lineage>
</organism>
<dbReference type="EMBL" id="CM008050">
    <property type="protein sequence ID" value="PAN29025.2"/>
    <property type="molecule type" value="Genomic_DNA"/>
</dbReference>
<dbReference type="Proteomes" id="UP000243499">
    <property type="component" value="Chromosome 5"/>
</dbReference>
<accession>A0A2S3HSN3</accession>
<dbReference type="Gramene" id="PAN29025">
    <property type="protein sequence ID" value="PAN29025"/>
    <property type="gene ID" value="PAHAL_5G192500"/>
</dbReference>